<comment type="subunit">
    <text evidence="4">Homodimer or homotetramer.</text>
</comment>
<feature type="domain" description="PABS" evidence="6">
    <location>
        <begin position="207"/>
        <end position="441"/>
    </location>
</feature>
<dbReference type="PANTHER" id="PTHR43317">
    <property type="entry name" value="THERMOSPERMINE SYNTHASE ACAULIS5"/>
    <property type="match status" value="1"/>
</dbReference>
<evidence type="ECO:0000313" key="7">
    <source>
        <dbReference type="EMBL" id="GCL68120.1"/>
    </source>
</evidence>
<comment type="pathway">
    <text evidence="4">Amine and polyamine biosynthesis; spermidine biosynthesis; spermidine from putrescine: step 1/1.</text>
</comment>
<organism evidence="7 8">
    <name type="scientific">Veillonella tobetsuensis</name>
    <dbReference type="NCBI Taxonomy" id="1110546"/>
    <lineage>
        <taxon>Bacteria</taxon>
        <taxon>Bacillati</taxon>
        <taxon>Bacillota</taxon>
        <taxon>Negativicutes</taxon>
        <taxon>Veillonellales</taxon>
        <taxon>Veillonellaceae</taxon>
        <taxon>Veillonella</taxon>
    </lineage>
</organism>
<reference evidence="7 8" key="1">
    <citation type="submission" date="2019-03" db="EMBL/GenBank/DDBJ databases">
        <title>Draft genome sequences of two Veillonella tobetsuensis clinical isolates from intraoperative bronchial fluids of elderly patients with pulmonary carcinoma.</title>
        <authorList>
            <person name="Akiyama T."/>
        </authorList>
    </citation>
    <scope>NUCLEOTIDE SEQUENCE [LARGE SCALE GENOMIC DNA]</scope>
    <source>
        <strain evidence="7 8">PAGU 1578</strain>
    </source>
</reference>
<dbReference type="InterPro" id="IPR036259">
    <property type="entry name" value="MFS_trans_sf"/>
</dbReference>
<feature type="binding site" evidence="4">
    <location>
        <position position="310"/>
    </location>
    <ligand>
        <name>S-methyl-5'-thioadenosine</name>
        <dbReference type="ChEBI" id="CHEBI:17509"/>
    </ligand>
</feature>
<dbReference type="HAMAP" id="MF_00198">
    <property type="entry name" value="Spermidine_synth"/>
    <property type="match status" value="1"/>
</dbReference>
<evidence type="ECO:0000256" key="3">
    <source>
        <dbReference type="ARBA" id="ARBA00023115"/>
    </source>
</evidence>
<keyword evidence="4" id="KW-0472">Membrane</keyword>
<gene>
    <name evidence="7" type="primary">speE1</name>
    <name evidence="4" type="synonym">speE</name>
    <name evidence="7" type="ORF">PAGU1578_17410</name>
</gene>
<evidence type="ECO:0000256" key="4">
    <source>
        <dbReference type="HAMAP-Rule" id="MF_00198"/>
    </source>
</evidence>
<dbReference type="CDD" id="cd02440">
    <property type="entry name" value="AdoMet_MTases"/>
    <property type="match status" value="1"/>
</dbReference>
<feature type="transmembrane region" description="Helical" evidence="4">
    <location>
        <begin position="36"/>
        <end position="57"/>
    </location>
</feature>
<feature type="transmembrane region" description="Helical" evidence="4">
    <location>
        <begin position="134"/>
        <end position="156"/>
    </location>
</feature>
<feature type="transmembrane region" description="Helical" evidence="4">
    <location>
        <begin position="69"/>
        <end position="94"/>
    </location>
</feature>
<keyword evidence="4" id="KW-1133">Transmembrane helix</keyword>
<comment type="catalytic activity">
    <reaction evidence="4">
        <text>S-adenosyl 3-(methylsulfanyl)propylamine + putrescine = S-methyl-5'-thioadenosine + spermidine + H(+)</text>
        <dbReference type="Rhea" id="RHEA:12721"/>
        <dbReference type="ChEBI" id="CHEBI:15378"/>
        <dbReference type="ChEBI" id="CHEBI:17509"/>
        <dbReference type="ChEBI" id="CHEBI:57443"/>
        <dbReference type="ChEBI" id="CHEBI:57834"/>
        <dbReference type="ChEBI" id="CHEBI:326268"/>
        <dbReference type="EC" id="2.5.1.16"/>
    </reaction>
</comment>
<feature type="transmembrane region" description="Helical" evidence="4">
    <location>
        <begin position="100"/>
        <end position="122"/>
    </location>
</feature>
<dbReference type="PROSITE" id="PS51257">
    <property type="entry name" value="PROKAR_LIPOPROTEIN"/>
    <property type="match status" value="1"/>
</dbReference>
<dbReference type="SUPFAM" id="SSF103473">
    <property type="entry name" value="MFS general substrate transporter"/>
    <property type="match status" value="1"/>
</dbReference>
<dbReference type="InterPro" id="IPR030374">
    <property type="entry name" value="PABS"/>
</dbReference>
<dbReference type="NCBIfam" id="NF037959">
    <property type="entry name" value="MFS_SpdSyn"/>
    <property type="match status" value="1"/>
</dbReference>
<accession>A0A480B4E0</accession>
<dbReference type="GO" id="GO:0005886">
    <property type="term" value="C:plasma membrane"/>
    <property type="evidence" value="ECO:0007669"/>
    <property type="project" value="UniProtKB-SubCell"/>
</dbReference>
<dbReference type="GO" id="GO:0004766">
    <property type="term" value="F:spermidine synthase activity"/>
    <property type="evidence" value="ECO:0007669"/>
    <property type="project" value="UniProtKB-UniRule"/>
</dbReference>
<keyword evidence="3 4" id="KW-0620">Polyamine biosynthesis</keyword>
<feature type="active site" description="Proton acceptor" evidence="4 5">
    <location>
        <position position="362"/>
    </location>
</feature>
<dbReference type="NCBIfam" id="NF002956">
    <property type="entry name" value="PRK03612.1"/>
    <property type="match status" value="1"/>
</dbReference>
<protein>
    <recommendedName>
        <fullName evidence="4">Polyamine aminopropyltransferase</fullName>
    </recommendedName>
    <alternativeName>
        <fullName evidence="4">Putrescine aminopropyltransferase</fullName>
        <shortName evidence="4">PAPT</shortName>
    </alternativeName>
    <alternativeName>
        <fullName evidence="4">Spermidine synthase</fullName>
        <shortName evidence="4">SPDS</shortName>
        <shortName evidence="4">SPDSY</shortName>
        <ecNumber evidence="4">2.5.1.16</ecNumber>
    </alternativeName>
</protein>
<dbReference type="AlphaFoldDB" id="A0A480B4E0"/>
<evidence type="ECO:0000256" key="1">
    <source>
        <dbReference type="ARBA" id="ARBA00007867"/>
    </source>
</evidence>
<dbReference type="Proteomes" id="UP000300381">
    <property type="component" value="Unassembled WGS sequence"/>
</dbReference>
<dbReference type="EC" id="2.5.1.16" evidence="4"/>
<feature type="binding site" evidence="4">
    <location>
        <position position="237"/>
    </location>
    <ligand>
        <name>S-methyl-5'-thioadenosine</name>
        <dbReference type="ChEBI" id="CHEBI:17509"/>
    </ligand>
</feature>
<dbReference type="PROSITE" id="PS51006">
    <property type="entry name" value="PABS_2"/>
    <property type="match status" value="1"/>
</dbReference>
<feature type="binding site" evidence="4">
    <location>
        <begin position="344"/>
        <end position="345"/>
    </location>
    <ligand>
        <name>S-methyl-5'-thioadenosine</name>
        <dbReference type="ChEBI" id="CHEBI:17509"/>
    </ligand>
</feature>
<sequence>MKSDRLLLLTAFVISGCSLCYELIISAVSSYISGDTVWQYSITIGLYMAAMGLGSYLSKFCKHNLYDWFVGIELAIGVIGGISAVSVFLANLYLVSYQVVMYLFIIFIGCLVGMEIPILTRVMELDRQDLRHTLSSIFAFDYLGGLFGAVAFPLLLLPHLGYMATAFLCGLFNVMAAGIVVITHRHQLKHSRAIKILTIIIATLLTVGTATSESISKYIENGLYRDTIVFSKQSEYQKVVVTRHKDDIRLFIDGNLQFSSIDEYRYHEGLVHIPMAQVKDAHNILILGGGDGLAARELLKYGDVHITLVDLDTVMTDISKTNPLISNLNQNSLSDNRVTIINDDAFKYLETNTKLYDFIIVDLPDPNNATLGKLYTNIFYRLCYGALSESGVLVVQSTSPYYAPKVFWSINKTLASEGFNVYPYHIQVPTFGEWGFNMATKHPLSEIKSVTAVPTKYVTPQIMDSLFAFGGDEQTTDIEVNTITKPVINEYYIDAVRKWR</sequence>
<comment type="function">
    <text evidence="4">Catalyzes the irreversible transfer of a propylamine group from the amino donor S-adenosylmethioninamine (decarboxy-AdoMet) to putrescine (1,4-diaminobutane) to yield spermidine.</text>
</comment>
<dbReference type="PROSITE" id="PS01330">
    <property type="entry name" value="PABS_1"/>
    <property type="match status" value="1"/>
</dbReference>
<dbReference type="InterPro" id="IPR001045">
    <property type="entry name" value="Spermi_synthase"/>
</dbReference>
<comment type="similarity">
    <text evidence="1 4">Belongs to the spermidine/spermine synthase family.</text>
</comment>
<evidence type="ECO:0000256" key="5">
    <source>
        <dbReference type="PROSITE-ProRule" id="PRU00354"/>
    </source>
</evidence>
<dbReference type="PANTHER" id="PTHR43317:SF1">
    <property type="entry name" value="THERMOSPERMINE SYNTHASE ACAULIS5"/>
    <property type="match status" value="1"/>
</dbReference>
<keyword evidence="4" id="KW-0812">Transmembrane</keyword>
<feature type="binding site" evidence="4">
    <location>
        <position position="291"/>
    </location>
    <ligand>
        <name>spermidine</name>
        <dbReference type="ChEBI" id="CHEBI:57834"/>
    </ligand>
</feature>
<dbReference type="UniPathway" id="UPA00248">
    <property type="reaction ID" value="UER00314"/>
</dbReference>
<keyword evidence="4" id="KW-0745">Spermidine biosynthesis</keyword>
<comment type="caution">
    <text evidence="4">Lacks conserved residue(s) required for the propagation of feature annotation.</text>
</comment>
<proteinExistence type="inferred from homology"/>
<feature type="transmembrane region" description="Helical" evidence="4">
    <location>
        <begin position="162"/>
        <end position="182"/>
    </location>
</feature>
<evidence type="ECO:0000313" key="8">
    <source>
        <dbReference type="Proteomes" id="UP000300381"/>
    </source>
</evidence>
<dbReference type="Pfam" id="PF01564">
    <property type="entry name" value="Spermine_synth"/>
    <property type="match status" value="1"/>
</dbReference>
<dbReference type="GO" id="GO:0010487">
    <property type="term" value="F:thermospermine synthase activity"/>
    <property type="evidence" value="ECO:0007669"/>
    <property type="project" value="UniProtKB-ARBA"/>
</dbReference>
<comment type="caution">
    <text evidence="7">The sequence shown here is derived from an EMBL/GenBank/DDBJ whole genome shotgun (WGS) entry which is preliminary data.</text>
</comment>
<name>A0A480B4E0_9FIRM</name>
<comment type="subcellular location">
    <subcellularLocation>
        <location evidence="4">Cell membrane</location>
        <topology evidence="4">Multi-pass membrane protein</topology>
    </subcellularLocation>
</comment>
<dbReference type="GO" id="GO:0008295">
    <property type="term" value="P:spermidine biosynthetic process"/>
    <property type="evidence" value="ECO:0007669"/>
    <property type="project" value="UniProtKB-UniRule"/>
</dbReference>
<dbReference type="EMBL" id="BJCQ01000048">
    <property type="protein sequence ID" value="GCL68120.1"/>
    <property type="molecule type" value="Genomic_DNA"/>
</dbReference>
<dbReference type="SUPFAM" id="SSF53335">
    <property type="entry name" value="S-adenosyl-L-methionine-dependent methyltransferases"/>
    <property type="match status" value="1"/>
</dbReference>
<keyword evidence="4" id="KW-1003">Cell membrane</keyword>
<dbReference type="Gene3D" id="3.40.50.150">
    <property type="entry name" value="Vaccinia Virus protein VP39"/>
    <property type="match status" value="1"/>
</dbReference>
<evidence type="ECO:0000259" key="6">
    <source>
        <dbReference type="PROSITE" id="PS51006"/>
    </source>
</evidence>
<dbReference type="InterPro" id="IPR029063">
    <property type="entry name" value="SAM-dependent_MTases_sf"/>
</dbReference>
<dbReference type="InterPro" id="IPR030373">
    <property type="entry name" value="PABS_CS"/>
</dbReference>
<keyword evidence="2 4" id="KW-0808">Transferase</keyword>
<feature type="transmembrane region" description="Helical" evidence="4">
    <location>
        <begin position="194"/>
        <end position="211"/>
    </location>
</feature>
<evidence type="ECO:0000256" key="2">
    <source>
        <dbReference type="ARBA" id="ARBA00022679"/>
    </source>
</evidence>
<feature type="binding site" evidence="4">
    <location>
        <position position="267"/>
    </location>
    <ligand>
        <name>spermidine</name>
        <dbReference type="ChEBI" id="CHEBI:57834"/>
    </ligand>
</feature>
<dbReference type="RefSeq" id="WP_137661262.1">
    <property type="nucleotide sequence ID" value="NZ_BJCQ01000048.1"/>
</dbReference>